<dbReference type="GO" id="GO:0051301">
    <property type="term" value="P:cell division"/>
    <property type="evidence" value="ECO:0007669"/>
    <property type="project" value="UniProtKB-KW"/>
</dbReference>
<keyword evidence="4 9" id="KW-0812">Transmembrane</keyword>
<keyword evidence="6 9" id="KW-0472">Membrane</keyword>
<dbReference type="OrthoDB" id="5520672at2"/>
<dbReference type="AlphaFoldDB" id="A0A2Z4FKP8"/>
<dbReference type="EMBL" id="CP030032">
    <property type="protein sequence ID" value="AWV89533.1"/>
    <property type="molecule type" value="Genomic_DNA"/>
</dbReference>
<keyword evidence="3" id="KW-0132">Cell division</keyword>
<keyword evidence="7" id="KW-0131">Cell cycle</keyword>
<protein>
    <submittedName>
        <fullName evidence="10">Uncharacterized protein</fullName>
    </submittedName>
</protein>
<evidence type="ECO:0000313" key="11">
    <source>
        <dbReference type="Proteomes" id="UP000249799"/>
    </source>
</evidence>
<keyword evidence="5 9" id="KW-1133">Transmembrane helix</keyword>
<dbReference type="KEGG" id="bsed:DN745_09340"/>
<evidence type="ECO:0000256" key="8">
    <source>
        <dbReference type="SAM" id="MobiDB-lite"/>
    </source>
</evidence>
<keyword evidence="2" id="KW-1003">Cell membrane</keyword>
<feature type="region of interest" description="Disordered" evidence="8">
    <location>
        <begin position="101"/>
        <end position="123"/>
    </location>
</feature>
<organism evidence="10 11">
    <name type="scientific">Bradymonas sediminis</name>
    <dbReference type="NCBI Taxonomy" id="1548548"/>
    <lineage>
        <taxon>Bacteria</taxon>
        <taxon>Deltaproteobacteria</taxon>
        <taxon>Bradymonadales</taxon>
        <taxon>Bradymonadaceae</taxon>
        <taxon>Bradymonas</taxon>
    </lineage>
</organism>
<accession>A0A2Z4FKP8</accession>
<feature type="transmembrane region" description="Helical" evidence="9">
    <location>
        <begin position="12"/>
        <end position="34"/>
    </location>
</feature>
<evidence type="ECO:0000256" key="3">
    <source>
        <dbReference type="ARBA" id="ARBA00022618"/>
    </source>
</evidence>
<evidence type="ECO:0000256" key="9">
    <source>
        <dbReference type="SAM" id="Phobius"/>
    </source>
</evidence>
<comment type="subcellular location">
    <subcellularLocation>
        <location evidence="1">Cell membrane</location>
        <topology evidence="1">Single-pass type II membrane protein</topology>
    </subcellularLocation>
</comment>
<evidence type="ECO:0000256" key="2">
    <source>
        <dbReference type="ARBA" id="ARBA00022475"/>
    </source>
</evidence>
<gene>
    <name evidence="10" type="ORF">DN745_09340</name>
</gene>
<evidence type="ECO:0000256" key="4">
    <source>
        <dbReference type="ARBA" id="ARBA00022692"/>
    </source>
</evidence>
<dbReference type="Proteomes" id="UP000249799">
    <property type="component" value="Chromosome"/>
</dbReference>
<evidence type="ECO:0000256" key="5">
    <source>
        <dbReference type="ARBA" id="ARBA00022989"/>
    </source>
</evidence>
<proteinExistence type="predicted"/>
<evidence type="ECO:0000256" key="6">
    <source>
        <dbReference type="ARBA" id="ARBA00023136"/>
    </source>
</evidence>
<evidence type="ECO:0000313" key="10">
    <source>
        <dbReference type="EMBL" id="AWV89533.1"/>
    </source>
</evidence>
<sequence>MKKMLKESAADGLRILRVVALVAIPVAMLFFHVWTRYQITDLGYEVAEQTRTHRQLIEEKRKLSIEAAYQGRNDRVLALAREKFGLEELQPSQVIQVEQFAHSDAKQDQDAPQKHAALELSRR</sequence>
<evidence type="ECO:0000256" key="7">
    <source>
        <dbReference type="ARBA" id="ARBA00023306"/>
    </source>
</evidence>
<keyword evidence="11" id="KW-1185">Reference proteome</keyword>
<name>A0A2Z4FKP8_9DELT</name>
<dbReference type="InterPro" id="IPR011922">
    <property type="entry name" value="Cell_div_FtsL"/>
</dbReference>
<reference evidence="10 11" key="1">
    <citation type="submission" date="2018-06" db="EMBL/GenBank/DDBJ databases">
        <title>Lujinxingia sediminis gen. nov. sp. nov., a new facultative anaerobic member of the class Deltaproteobacteria, and proposal of Lujinxingaceae fam. nov.</title>
        <authorList>
            <person name="Guo L.-Y."/>
            <person name="Li C.-M."/>
            <person name="Wang S."/>
            <person name="Du Z.-J."/>
        </authorList>
    </citation>
    <scope>NUCLEOTIDE SEQUENCE [LARGE SCALE GENOMIC DNA]</scope>
    <source>
        <strain evidence="10 11">FA350</strain>
    </source>
</reference>
<dbReference type="GO" id="GO:0005886">
    <property type="term" value="C:plasma membrane"/>
    <property type="evidence" value="ECO:0007669"/>
    <property type="project" value="UniProtKB-SubCell"/>
</dbReference>
<dbReference type="Pfam" id="PF04999">
    <property type="entry name" value="FtsL"/>
    <property type="match status" value="1"/>
</dbReference>
<evidence type="ECO:0000256" key="1">
    <source>
        <dbReference type="ARBA" id="ARBA00004401"/>
    </source>
</evidence>